<dbReference type="Proteomes" id="UP001234989">
    <property type="component" value="Chromosome 2"/>
</dbReference>
<proteinExistence type="predicted"/>
<dbReference type="EMBL" id="CP133613">
    <property type="protein sequence ID" value="WMV13891.1"/>
    <property type="molecule type" value="Genomic_DNA"/>
</dbReference>
<gene>
    <name evidence="1" type="ORF">MTR67_007276</name>
</gene>
<sequence>METLLLWGPCGCFHRSQKSSICI</sequence>
<name>A0AAF0PZN1_SOLVR</name>
<organism evidence="1 2">
    <name type="scientific">Solanum verrucosum</name>
    <dbReference type="NCBI Taxonomy" id="315347"/>
    <lineage>
        <taxon>Eukaryota</taxon>
        <taxon>Viridiplantae</taxon>
        <taxon>Streptophyta</taxon>
        <taxon>Embryophyta</taxon>
        <taxon>Tracheophyta</taxon>
        <taxon>Spermatophyta</taxon>
        <taxon>Magnoliopsida</taxon>
        <taxon>eudicotyledons</taxon>
        <taxon>Gunneridae</taxon>
        <taxon>Pentapetalae</taxon>
        <taxon>asterids</taxon>
        <taxon>lamiids</taxon>
        <taxon>Solanales</taxon>
        <taxon>Solanaceae</taxon>
        <taxon>Solanoideae</taxon>
        <taxon>Solaneae</taxon>
        <taxon>Solanum</taxon>
    </lineage>
</organism>
<evidence type="ECO:0000313" key="1">
    <source>
        <dbReference type="EMBL" id="WMV13891.1"/>
    </source>
</evidence>
<dbReference type="AlphaFoldDB" id="A0AAF0PZN1"/>
<protein>
    <submittedName>
        <fullName evidence="1">Uncharacterized protein</fullName>
    </submittedName>
</protein>
<keyword evidence="2" id="KW-1185">Reference proteome</keyword>
<evidence type="ECO:0000313" key="2">
    <source>
        <dbReference type="Proteomes" id="UP001234989"/>
    </source>
</evidence>
<accession>A0AAF0PZN1</accession>
<reference evidence="1" key="1">
    <citation type="submission" date="2023-08" db="EMBL/GenBank/DDBJ databases">
        <title>A de novo genome assembly of Solanum verrucosum Schlechtendal, a Mexican diploid species geographically isolated from the other diploid A-genome species in potato relatives.</title>
        <authorList>
            <person name="Hosaka K."/>
        </authorList>
    </citation>
    <scope>NUCLEOTIDE SEQUENCE</scope>
    <source>
        <tissue evidence="1">Young leaves</tissue>
    </source>
</reference>